<organism evidence="2 3">
    <name type="scientific">Pseudomonas aestuarii</name>
    <dbReference type="NCBI Taxonomy" id="3018340"/>
    <lineage>
        <taxon>Bacteria</taxon>
        <taxon>Pseudomonadati</taxon>
        <taxon>Pseudomonadota</taxon>
        <taxon>Gammaproteobacteria</taxon>
        <taxon>Pseudomonadales</taxon>
        <taxon>Pseudomonadaceae</taxon>
        <taxon>Pseudomonas</taxon>
    </lineage>
</organism>
<gene>
    <name evidence="2" type="ORF">PH586_10575</name>
</gene>
<protein>
    <submittedName>
        <fullName evidence="2">DUF1638 domain-containing protein</fullName>
    </submittedName>
</protein>
<sequence length="202" mass="22673">MKPMLIIACGALAREINALVAANGWQQVRVQCLPADLHNHPERIAGAVQDKLHEVDRGRERVFVAYADCGTGGRLDQVLAAHGVERLPGAHCYDFYAGEQVFAELAAAEPGTFYLTDFLARHFDRLVMRELGIDQHPQLAALYFGNYRRLLYLAQREDPVLMQAAERAAGLLGLAFEYRYTGYGDLHTSLLRFIEGEEKWPN</sequence>
<comment type="caution">
    <text evidence="2">The sequence shown here is derived from an EMBL/GenBank/DDBJ whole genome shotgun (WGS) entry which is preliminary data.</text>
</comment>
<dbReference type="EMBL" id="JAQJZJ010000004">
    <property type="protein sequence ID" value="MDA7086826.1"/>
    <property type="molecule type" value="Genomic_DNA"/>
</dbReference>
<feature type="domain" description="DUF1638" evidence="1">
    <location>
        <begin position="32"/>
        <end position="188"/>
    </location>
</feature>
<evidence type="ECO:0000313" key="3">
    <source>
        <dbReference type="Proteomes" id="UP001212042"/>
    </source>
</evidence>
<dbReference type="Proteomes" id="UP001212042">
    <property type="component" value="Unassembled WGS sequence"/>
</dbReference>
<keyword evidence="3" id="KW-1185">Reference proteome</keyword>
<evidence type="ECO:0000313" key="2">
    <source>
        <dbReference type="EMBL" id="MDA7086826.1"/>
    </source>
</evidence>
<reference evidence="2 3" key="1">
    <citation type="submission" date="2023-01" db="EMBL/GenBank/DDBJ databases">
        <title>Pseudomonas SA3-5T sp. nov., isolated from tidal flat sediment.</title>
        <authorList>
            <person name="Kim H.S."/>
            <person name="Kim J.-S."/>
            <person name="Suh M.K."/>
            <person name="Eom M.K."/>
            <person name="Lee J.-S."/>
        </authorList>
    </citation>
    <scope>NUCLEOTIDE SEQUENCE [LARGE SCALE GENOMIC DNA]</scope>
    <source>
        <strain evidence="2 3">SA3-5</strain>
    </source>
</reference>
<name>A0ABT4XF30_9PSED</name>
<dbReference type="Pfam" id="PF07796">
    <property type="entry name" value="DUF1638"/>
    <property type="match status" value="1"/>
</dbReference>
<dbReference type="RefSeq" id="WP_271347724.1">
    <property type="nucleotide sequence ID" value="NZ_JAQJZJ010000004.1"/>
</dbReference>
<proteinExistence type="predicted"/>
<dbReference type="InterPro" id="IPR012437">
    <property type="entry name" value="DUF1638"/>
</dbReference>
<evidence type="ECO:0000259" key="1">
    <source>
        <dbReference type="Pfam" id="PF07796"/>
    </source>
</evidence>
<accession>A0ABT4XF30</accession>